<organism evidence="1">
    <name type="scientific">Rhizobium phage LG08</name>
    <dbReference type="NCBI Taxonomy" id="3129229"/>
    <lineage>
        <taxon>Viruses</taxon>
        <taxon>Duplodnaviria</taxon>
        <taxon>Heunggongvirae</taxon>
        <taxon>Uroviricota</taxon>
        <taxon>Caudoviricetes</taxon>
    </lineage>
</organism>
<protein>
    <submittedName>
        <fullName evidence="1">Uncharacterized protein</fullName>
    </submittedName>
</protein>
<reference evidence="1" key="1">
    <citation type="submission" date="2024-03" db="EMBL/GenBank/DDBJ databases">
        <authorList>
            <person name="Chantapakul B."/>
            <person name="Wang S."/>
        </authorList>
    </citation>
    <scope>NUCLEOTIDE SEQUENCE</scope>
</reference>
<gene>
    <name evidence="1" type="ORF">LDCGVIBL_CDS0137</name>
</gene>
<evidence type="ECO:0000313" key="1">
    <source>
        <dbReference type="EMBL" id="XCI77495.1"/>
    </source>
</evidence>
<name>A0AAU8HY07_9CAUD</name>
<dbReference type="EMBL" id="PP429226">
    <property type="protein sequence ID" value="XCI77495.1"/>
    <property type="molecule type" value="Genomic_DNA"/>
</dbReference>
<sequence length="163" mass="18872">MSNAVSIRKFVENYENGVYDELNVNMIDSIWHDRQVTDRDIQHRTKPLAKKVMRFLKVAEDKVDMDKNYVFFRNVKPTHGDVYDTFTITEKDQKKVIFFICPKIGHEVAKGKAQLLAVPDDKHLELFGDTYGKTLDALRAINKAEAKERAKLEPEQVTEPEMA</sequence>
<accession>A0AAU8HY07</accession>
<proteinExistence type="predicted"/>